<organism evidence="1 2">
    <name type="scientific">Clohesyomyces aquaticus</name>
    <dbReference type="NCBI Taxonomy" id="1231657"/>
    <lineage>
        <taxon>Eukaryota</taxon>
        <taxon>Fungi</taxon>
        <taxon>Dikarya</taxon>
        <taxon>Ascomycota</taxon>
        <taxon>Pezizomycotina</taxon>
        <taxon>Dothideomycetes</taxon>
        <taxon>Pleosporomycetidae</taxon>
        <taxon>Pleosporales</taxon>
        <taxon>Lindgomycetaceae</taxon>
        <taxon>Clohesyomyces</taxon>
    </lineage>
</organism>
<proteinExistence type="predicted"/>
<dbReference type="Proteomes" id="UP000193144">
    <property type="component" value="Unassembled WGS sequence"/>
</dbReference>
<evidence type="ECO:0000313" key="2">
    <source>
        <dbReference type="Proteomes" id="UP000193144"/>
    </source>
</evidence>
<dbReference type="PANTHER" id="PTHR38111:SF11">
    <property type="entry name" value="TRANSCRIPTION FACTOR DOMAIN-CONTAINING PROTEIN-RELATED"/>
    <property type="match status" value="1"/>
</dbReference>
<dbReference type="InterPro" id="IPR053178">
    <property type="entry name" value="Osmoadaptation_assoc"/>
</dbReference>
<protein>
    <recommendedName>
        <fullName evidence="3">Fungal-specific transcription factor domain-domain-containing protein</fullName>
    </recommendedName>
</protein>
<dbReference type="EMBL" id="MCFA01000013">
    <property type="protein sequence ID" value="ORY17309.1"/>
    <property type="molecule type" value="Genomic_DNA"/>
</dbReference>
<evidence type="ECO:0008006" key="3">
    <source>
        <dbReference type="Google" id="ProtNLM"/>
    </source>
</evidence>
<comment type="caution">
    <text evidence="1">The sequence shown here is derived from an EMBL/GenBank/DDBJ whole genome shotgun (WGS) entry which is preliminary data.</text>
</comment>
<keyword evidence="2" id="KW-1185">Reference proteome</keyword>
<dbReference type="PANTHER" id="PTHR38111">
    <property type="entry name" value="ZN(2)-C6 FUNGAL-TYPE DOMAIN-CONTAINING PROTEIN-RELATED"/>
    <property type="match status" value="1"/>
</dbReference>
<dbReference type="AlphaFoldDB" id="A0A1Y2A467"/>
<name>A0A1Y2A467_9PLEO</name>
<evidence type="ECO:0000313" key="1">
    <source>
        <dbReference type="EMBL" id="ORY17309.1"/>
    </source>
</evidence>
<dbReference type="OrthoDB" id="3525185at2759"/>
<dbReference type="STRING" id="1231657.A0A1Y2A467"/>
<gene>
    <name evidence="1" type="ORF">BCR34DRAFT_456493</name>
</gene>
<feature type="non-terminal residue" evidence="1">
    <location>
        <position position="366"/>
    </location>
</feature>
<reference evidence="1 2" key="1">
    <citation type="submission" date="2016-07" db="EMBL/GenBank/DDBJ databases">
        <title>Pervasive Adenine N6-methylation of Active Genes in Fungi.</title>
        <authorList>
            <consortium name="DOE Joint Genome Institute"/>
            <person name="Mondo S.J."/>
            <person name="Dannebaum R.O."/>
            <person name="Kuo R.C."/>
            <person name="Labutti K."/>
            <person name="Haridas S."/>
            <person name="Kuo A."/>
            <person name="Salamov A."/>
            <person name="Ahrendt S.R."/>
            <person name="Lipzen A."/>
            <person name="Sullivan W."/>
            <person name="Andreopoulos W.B."/>
            <person name="Clum A."/>
            <person name="Lindquist E."/>
            <person name="Daum C."/>
            <person name="Ramamoorthy G.K."/>
            <person name="Gryganskyi A."/>
            <person name="Culley D."/>
            <person name="Magnuson J.K."/>
            <person name="James T.Y."/>
            <person name="O'Malley M.A."/>
            <person name="Stajich J.E."/>
            <person name="Spatafora J.W."/>
            <person name="Visel A."/>
            <person name="Grigoriev I.V."/>
        </authorList>
    </citation>
    <scope>NUCLEOTIDE SEQUENCE [LARGE SCALE GENOMIC DNA]</scope>
    <source>
        <strain evidence="1 2">CBS 115471</strain>
    </source>
</reference>
<sequence>QISQTAVVNEAFYGNFLSYFTSDGEGKDIQNRRTWLHELPTLSTDGTNFPLTYALRATALAFCGIETANQALVQEAGKLYGEALHAHALLLQSNPKIVTVHMISTSVMLSLFEAMQSTTADAYRSHIYGAARMLEVTGPGQCQYGVLCQLFFHVRTQMAFIYLTTHKAQPVAVNKILSDSLGYTRLPIFQRLMSHIAALAEIYVNLSFESENSASGQQLLDLEVYTRVKSSIEALYHTYISSTPSSTPLTTTSPLTHQTTYRDGFTALTLSYFSAARILFSLLAPRFSATYLDFTDHYKSVLDCARFLKTKKIGCAYMRMATPLFLVALHAPREEQRREAMEYFLEWRTGSMRGISVLALETIRER</sequence>
<feature type="non-terminal residue" evidence="1">
    <location>
        <position position="1"/>
    </location>
</feature>
<accession>A0A1Y2A467</accession>